<organism evidence="2 3">
    <name type="scientific">Hafnia alvei FB1</name>
    <dbReference type="NCBI Taxonomy" id="1453496"/>
    <lineage>
        <taxon>Bacteria</taxon>
        <taxon>Pseudomonadati</taxon>
        <taxon>Pseudomonadota</taxon>
        <taxon>Gammaproteobacteria</taxon>
        <taxon>Enterobacterales</taxon>
        <taxon>Hafniaceae</taxon>
        <taxon>Hafnia</taxon>
    </lineage>
</organism>
<accession>A0A097R823</accession>
<feature type="transmembrane region" description="Helical" evidence="1">
    <location>
        <begin position="296"/>
        <end position="314"/>
    </location>
</feature>
<evidence type="ECO:0000256" key="1">
    <source>
        <dbReference type="SAM" id="Phobius"/>
    </source>
</evidence>
<sequence length="349" mass="40424">MFGRSVSMNVKVIAAFSSDFREQYKADIFKVLSLPKGDVIHFRYKKKYVEQCISQQRQSIEGSDVFIFYTHGNKNLEQSDSKKLTHTSVRKAKILAFDWSETTELYHVRMELDDFIDAEICDEQESPLFFKYVTCSVREPSASWVSRIEVMKNYYDDMIFFYVEGIFDSQGNRIKAKYNHQSKGCFYDVYHGDRYTLSIKLANPKESKKKLFLTCSPDDVVISHCNPIESSVNYDDIYVPLNIKTVPFFKHSNFLSYKVIDSDSGKVNNENLKKNNDDFDLYTVSQELILRLNLKMAGGFGFLCALVFIATMYAGDKSTTIVWPYFKMGLSAILIFFATAGLFYFFNKK</sequence>
<name>A0A097R823_HAFAL</name>
<gene>
    <name evidence="2" type="ORF">AT03_11625</name>
</gene>
<dbReference type="AlphaFoldDB" id="A0A097R823"/>
<reference evidence="2 3" key="1">
    <citation type="journal article" date="2014" name="Gut Pathog.">
        <title>Gene clusters of Hafnia alvei strain FB1 important in survival and pathogenesis: a draft genome perspective.</title>
        <authorList>
            <person name="Tan J.Y."/>
            <person name="Yin W.F."/>
            <person name="Chan K.G."/>
        </authorList>
    </citation>
    <scope>NUCLEOTIDE SEQUENCE [LARGE SCALE GENOMIC DNA]</scope>
    <source>
        <strain evidence="2 3">FB1</strain>
    </source>
</reference>
<feature type="transmembrane region" description="Helical" evidence="1">
    <location>
        <begin position="326"/>
        <end position="346"/>
    </location>
</feature>
<dbReference type="EMBL" id="CP009706">
    <property type="protein sequence ID" value="AIU74867.1"/>
    <property type="molecule type" value="Genomic_DNA"/>
</dbReference>
<dbReference type="KEGG" id="hav:AT03_11625"/>
<evidence type="ECO:0000313" key="3">
    <source>
        <dbReference type="Proteomes" id="UP000029986"/>
    </source>
</evidence>
<proteinExistence type="predicted"/>
<dbReference type="OrthoDB" id="4063083at2"/>
<evidence type="ECO:0000313" key="2">
    <source>
        <dbReference type="EMBL" id="AIU74867.1"/>
    </source>
</evidence>
<dbReference type="Proteomes" id="UP000029986">
    <property type="component" value="Chromosome"/>
</dbReference>
<keyword evidence="1" id="KW-1133">Transmembrane helix</keyword>
<dbReference type="HOGENOM" id="CLU_786957_0_0_6"/>
<keyword evidence="1" id="KW-0472">Membrane</keyword>
<protein>
    <submittedName>
        <fullName evidence="2">Uncharacterized protein</fullName>
    </submittedName>
</protein>
<dbReference type="PATRIC" id="fig|1453496.5.peg.2350"/>
<keyword evidence="1" id="KW-0812">Transmembrane</keyword>
<keyword evidence="3" id="KW-1185">Reference proteome</keyword>